<organism evidence="2 4">
    <name type="scientific">Fluoribacter gormanii</name>
    <dbReference type="NCBI Taxonomy" id="464"/>
    <lineage>
        <taxon>Bacteria</taxon>
        <taxon>Pseudomonadati</taxon>
        <taxon>Pseudomonadota</taxon>
        <taxon>Gammaproteobacteria</taxon>
        <taxon>Legionellales</taxon>
        <taxon>Legionellaceae</taxon>
        <taxon>Fluoribacter</taxon>
    </lineage>
</organism>
<dbReference type="Pfam" id="PF14063">
    <property type="entry name" value="DUF4254"/>
    <property type="match status" value="1"/>
</dbReference>
<evidence type="ECO:0008006" key="5">
    <source>
        <dbReference type="Google" id="ProtNLM"/>
    </source>
</evidence>
<evidence type="ECO:0000313" key="4">
    <source>
        <dbReference type="Proteomes" id="UP000254374"/>
    </source>
</evidence>
<sequence>MSDRINSEEIINLHRNSIIQWKASGVVHQHQEFYRLVEENHAFNYQLWHAEDRARRDDQGYEFVYQAKREIDRFNQLRNNRMEAMDEWLFNQLRPADYNTCPVNSESPGMIIDRLSILSLKSYHMGLQTKREDVAEEHRNNCAHKLVIINQQLEQLAQCFKELLEEVQAKKRTFRIYHQFKMYNDPTLNPQLYSREKNGKDLG</sequence>
<reference evidence="1 3" key="1">
    <citation type="submission" date="2017-01" db="EMBL/GenBank/DDBJ databases">
        <authorList>
            <person name="Varghese N."/>
            <person name="Submissions S."/>
        </authorList>
    </citation>
    <scope>NUCLEOTIDE SEQUENCE [LARGE SCALE GENOMIC DNA]</scope>
    <source>
        <strain evidence="1 3">ATCC 33342</strain>
    </source>
</reference>
<dbReference type="Proteomes" id="UP000186808">
    <property type="component" value="Unassembled WGS sequence"/>
</dbReference>
<name>A0A377GNG6_9GAMM</name>
<dbReference type="RefSeq" id="WP_058467626.1">
    <property type="nucleotide sequence ID" value="NZ_CAAAIX010000032.1"/>
</dbReference>
<evidence type="ECO:0000313" key="1">
    <source>
        <dbReference type="EMBL" id="SIR86656.1"/>
    </source>
</evidence>
<dbReference type="EMBL" id="FTNL01000032">
    <property type="protein sequence ID" value="SIR86656.1"/>
    <property type="molecule type" value="Genomic_DNA"/>
</dbReference>
<keyword evidence="3" id="KW-1185">Reference proteome</keyword>
<evidence type="ECO:0000313" key="2">
    <source>
        <dbReference type="EMBL" id="STO26328.1"/>
    </source>
</evidence>
<dbReference type="STRING" id="464.Lgor_1119"/>
<evidence type="ECO:0000313" key="3">
    <source>
        <dbReference type="Proteomes" id="UP000186808"/>
    </source>
</evidence>
<dbReference type="EMBL" id="UGGV01000001">
    <property type="protein sequence ID" value="STO26328.1"/>
    <property type="molecule type" value="Genomic_DNA"/>
</dbReference>
<protein>
    <recommendedName>
        <fullName evidence="5">DUF4254 domain-containing protein</fullName>
    </recommendedName>
</protein>
<dbReference type="Proteomes" id="UP000254374">
    <property type="component" value="Unassembled WGS sequence"/>
</dbReference>
<dbReference type="InterPro" id="IPR025350">
    <property type="entry name" value="DUF4254"/>
</dbReference>
<dbReference type="OrthoDB" id="9805817at2"/>
<accession>A0A377GNG6</accession>
<reference evidence="2 4" key="2">
    <citation type="submission" date="2018-06" db="EMBL/GenBank/DDBJ databases">
        <authorList>
            <consortium name="Pathogen Informatics"/>
            <person name="Doyle S."/>
        </authorList>
    </citation>
    <scope>NUCLEOTIDE SEQUENCE [LARGE SCALE GENOMIC DNA]</scope>
    <source>
        <strain evidence="2 4">NCTC11401</strain>
    </source>
</reference>
<gene>
    <name evidence="2" type="ORF">NCTC11401_03182</name>
    <name evidence="1" type="ORF">SAMN05421777_13218</name>
</gene>
<dbReference type="AlphaFoldDB" id="A0A377GNG6"/>
<proteinExistence type="predicted"/>